<dbReference type="GO" id="GO:0005856">
    <property type="term" value="C:cytoskeleton"/>
    <property type="evidence" value="ECO:0007669"/>
    <property type="project" value="TreeGrafter"/>
</dbReference>
<dbReference type="InterPro" id="IPR014847">
    <property type="entry name" value="FA"/>
</dbReference>
<accession>A0AAV2LU29</accession>
<dbReference type="FunFam" id="1.20.80.10:FF:000006">
    <property type="entry name" value="FERM domain-containing protein 5 isoform X1"/>
    <property type="match status" value="1"/>
</dbReference>
<dbReference type="InterPro" id="IPR019748">
    <property type="entry name" value="FERM_central"/>
</dbReference>
<dbReference type="SMART" id="SM01196">
    <property type="entry name" value="FERM_C"/>
    <property type="match status" value="1"/>
</dbReference>
<dbReference type="SUPFAM" id="SSF47031">
    <property type="entry name" value="Second domain of FERM"/>
    <property type="match status" value="1"/>
</dbReference>
<dbReference type="InterPro" id="IPR019747">
    <property type="entry name" value="FERM_CS"/>
</dbReference>
<dbReference type="SMART" id="SM01195">
    <property type="entry name" value="FA"/>
    <property type="match status" value="1"/>
</dbReference>
<dbReference type="SMART" id="SM00295">
    <property type="entry name" value="B41"/>
    <property type="match status" value="1"/>
</dbReference>
<dbReference type="InterPro" id="IPR029071">
    <property type="entry name" value="Ubiquitin-like_domsf"/>
</dbReference>
<dbReference type="Gene3D" id="3.10.20.90">
    <property type="entry name" value="Phosphatidylinositol 3-kinase Catalytic Subunit, Chain A, domain 1"/>
    <property type="match status" value="1"/>
</dbReference>
<dbReference type="Pfam" id="PF09380">
    <property type="entry name" value="FERM_C"/>
    <property type="match status" value="1"/>
</dbReference>
<dbReference type="SUPFAM" id="SSF54236">
    <property type="entry name" value="Ubiquitin-like"/>
    <property type="match status" value="1"/>
</dbReference>
<name>A0AAV2LU29_KNICA</name>
<dbReference type="Pfam" id="PF08736">
    <property type="entry name" value="FA"/>
    <property type="match status" value="1"/>
</dbReference>
<feature type="region of interest" description="Disordered" evidence="1">
    <location>
        <begin position="448"/>
        <end position="483"/>
    </location>
</feature>
<dbReference type="InterPro" id="IPR035963">
    <property type="entry name" value="FERM_2"/>
</dbReference>
<dbReference type="Proteomes" id="UP001497482">
    <property type="component" value="Chromosome 4"/>
</dbReference>
<dbReference type="SUPFAM" id="SSF50729">
    <property type="entry name" value="PH domain-like"/>
    <property type="match status" value="1"/>
</dbReference>
<keyword evidence="2" id="KW-0472">Membrane</keyword>
<protein>
    <recommendedName>
        <fullName evidence="3">FERM domain-containing protein</fullName>
    </recommendedName>
</protein>
<feature type="domain" description="FERM" evidence="3">
    <location>
        <begin position="1"/>
        <end position="295"/>
    </location>
</feature>
<feature type="compositionally biased region" description="Polar residues" evidence="1">
    <location>
        <begin position="411"/>
        <end position="429"/>
    </location>
</feature>
<dbReference type="FunFam" id="2.30.29.30:FF:000043">
    <property type="entry name" value="FERM domain-containing protein 5"/>
    <property type="match status" value="1"/>
</dbReference>
<dbReference type="Gene3D" id="2.30.29.30">
    <property type="entry name" value="Pleckstrin-homology domain (PH domain)/Phosphotyrosine-binding domain (PTB)"/>
    <property type="match status" value="1"/>
</dbReference>
<evidence type="ECO:0000256" key="1">
    <source>
        <dbReference type="SAM" id="MobiDB-lite"/>
    </source>
</evidence>
<dbReference type="InterPro" id="IPR011993">
    <property type="entry name" value="PH-like_dom_sf"/>
</dbReference>
<evidence type="ECO:0000259" key="3">
    <source>
        <dbReference type="PROSITE" id="PS50057"/>
    </source>
</evidence>
<keyword evidence="2" id="KW-0812">Transmembrane</keyword>
<evidence type="ECO:0000313" key="4">
    <source>
        <dbReference type="EMBL" id="CAL1604218.1"/>
    </source>
</evidence>
<dbReference type="EMBL" id="OZ035826">
    <property type="protein sequence ID" value="CAL1604218.1"/>
    <property type="molecule type" value="Genomic_DNA"/>
</dbReference>
<dbReference type="PANTHER" id="PTHR23280:SF5">
    <property type="entry name" value="FERM DOMAIN-CONTAINING PROTEIN 5"/>
    <property type="match status" value="1"/>
</dbReference>
<feature type="region of interest" description="Disordered" evidence="1">
    <location>
        <begin position="339"/>
        <end position="362"/>
    </location>
</feature>
<dbReference type="GO" id="GO:0031032">
    <property type="term" value="P:actomyosin structure organization"/>
    <property type="evidence" value="ECO:0007669"/>
    <property type="project" value="TreeGrafter"/>
</dbReference>
<feature type="region of interest" description="Disordered" evidence="1">
    <location>
        <begin position="382"/>
        <end position="435"/>
    </location>
</feature>
<dbReference type="PANTHER" id="PTHR23280">
    <property type="entry name" value="4.1 G PROTEIN"/>
    <property type="match status" value="1"/>
</dbReference>
<dbReference type="PROSITE" id="PS50057">
    <property type="entry name" value="FERM_3"/>
    <property type="match status" value="1"/>
</dbReference>
<dbReference type="CDD" id="cd14473">
    <property type="entry name" value="FERM_B-lobe"/>
    <property type="match status" value="1"/>
</dbReference>
<evidence type="ECO:0000256" key="2">
    <source>
        <dbReference type="SAM" id="Phobius"/>
    </source>
</evidence>
<proteinExistence type="predicted"/>
<reference evidence="4 5" key="1">
    <citation type="submission" date="2024-04" db="EMBL/GenBank/DDBJ databases">
        <authorList>
            <person name="Waldvogel A.-M."/>
            <person name="Schoenle A."/>
        </authorList>
    </citation>
    <scope>NUCLEOTIDE SEQUENCE [LARGE SCALE GENOMIC DNA]</scope>
</reference>
<dbReference type="InterPro" id="IPR018980">
    <property type="entry name" value="FERM_PH-like_C"/>
</dbReference>
<keyword evidence="5" id="KW-1185">Reference proteome</keyword>
<dbReference type="PRINTS" id="PR00935">
    <property type="entry name" value="BAND41"/>
</dbReference>
<dbReference type="InterPro" id="IPR000299">
    <property type="entry name" value="FERM_domain"/>
</dbReference>
<feature type="transmembrane region" description="Helical" evidence="2">
    <location>
        <begin position="495"/>
        <end position="521"/>
    </location>
</feature>
<gene>
    <name evidence="4" type="ORF">KC01_LOCUS31775</name>
</gene>
<dbReference type="AlphaFoldDB" id="A0AAV2LU29"/>
<dbReference type="Gene3D" id="1.20.80.10">
    <property type="match status" value="1"/>
</dbReference>
<organism evidence="4 5">
    <name type="scientific">Knipowitschia caucasica</name>
    <name type="common">Caucasian dwarf goby</name>
    <name type="synonym">Pomatoschistus caucasicus</name>
    <dbReference type="NCBI Taxonomy" id="637954"/>
    <lineage>
        <taxon>Eukaryota</taxon>
        <taxon>Metazoa</taxon>
        <taxon>Chordata</taxon>
        <taxon>Craniata</taxon>
        <taxon>Vertebrata</taxon>
        <taxon>Euteleostomi</taxon>
        <taxon>Actinopterygii</taxon>
        <taxon>Neopterygii</taxon>
        <taxon>Teleostei</taxon>
        <taxon>Neoteleostei</taxon>
        <taxon>Acanthomorphata</taxon>
        <taxon>Gobiaria</taxon>
        <taxon>Gobiiformes</taxon>
        <taxon>Gobioidei</taxon>
        <taxon>Gobiidae</taxon>
        <taxon>Gobiinae</taxon>
        <taxon>Knipowitschia</taxon>
    </lineage>
</organism>
<dbReference type="InterPro" id="IPR014352">
    <property type="entry name" value="FERM/acyl-CoA-bd_prot_sf"/>
</dbReference>
<keyword evidence="2" id="KW-1133">Transmembrane helix</keyword>
<sequence length="567" mass="64006">MYRTVLQNTISSQVLDIIMLVQTRSYQGADTENSMRTFNSTQLWLPNAFNTLSDGKSQTRDPQKKMHWLEFSKSIAKQMKSQPPFTMCLRVKFYPPDPAALKEEITRYLVFLQVKRDLYHGRLLCKTSDAALLAAYILQAEIGDYDPGKHPEGYCSKFQFFPKHSEKLERRIAEIHKTELIGQTPEVSELNFLRKAQMLETYGVDPHPCKDVSGNPAFLAFTPFGFTVLQGNRRIHFLTWDEVTKLKFEAKTFHIYANQNEDRKIILTYFAPTPEACKHLWKCGVENQAFYKLEKSSQVRTVSSSNVFFKGSRFRYSGKVAKEVMEQSAKIKRDPPEIHRAGMVPSRSCPSITHGPRLTSVPRTRRRAVHISIMEGLESLRDSAHSTPVRSVSHGESFMSSRSQLVEGGEASTSAVISDETYSPSNSVLPTPVADHGAEMPAARHLNGAPCSVDEEKDAGGSESQAAQARPGKRVLQAGSTKTTASSEAEDLHKFILSVLRLFFVTIGLLFALLLLLLMLTESDLDIAFLRDIRKTPEFQQFHIEYFCPLRRWFSGGWVASSSSREN</sequence>
<dbReference type="Pfam" id="PF00373">
    <property type="entry name" value="FERM_M"/>
    <property type="match status" value="1"/>
</dbReference>
<dbReference type="PROSITE" id="PS00660">
    <property type="entry name" value="FERM_1"/>
    <property type="match status" value="1"/>
</dbReference>
<evidence type="ECO:0000313" key="5">
    <source>
        <dbReference type="Proteomes" id="UP001497482"/>
    </source>
</evidence>
<dbReference type="InterPro" id="IPR019749">
    <property type="entry name" value="Band_41_domain"/>
</dbReference>